<dbReference type="InterPro" id="IPR001054">
    <property type="entry name" value="A/G_cyclase"/>
</dbReference>
<dbReference type="SMART" id="SM00044">
    <property type="entry name" value="CYCc"/>
    <property type="match status" value="1"/>
</dbReference>
<dbReference type="SUPFAM" id="SSF48452">
    <property type="entry name" value="TPR-like"/>
    <property type="match status" value="1"/>
</dbReference>
<dbReference type="GO" id="GO:0035556">
    <property type="term" value="P:intracellular signal transduction"/>
    <property type="evidence" value="ECO:0007669"/>
    <property type="project" value="InterPro"/>
</dbReference>
<dbReference type="CDD" id="cd07302">
    <property type="entry name" value="CHD"/>
    <property type="match status" value="1"/>
</dbReference>
<dbReference type="Pfam" id="PF00211">
    <property type="entry name" value="Guanylate_cyc"/>
    <property type="match status" value="1"/>
</dbReference>
<dbReference type="SUPFAM" id="SSF52540">
    <property type="entry name" value="P-loop containing nucleoside triphosphate hydrolases"/>
    <property type="match status" value="1"/>
</dbReference>
<dbReference type="Gene3D" id="3.40.50.300">
    <property type="entry name" value="P-loop containing nucleotide triphosphate hydrolases"/>
    <property type="match status" value="1"/>
</dbReference>
<evidence type="ECO:0000259" key="1">
    <source>
        <dbReference type="PROSITE" id="PS50125"/>
    </source>
</evidence>
<dbReference type="PRINTS" id="PR00364">
    <property type="entry name" value="DISEASERSIST"/>
</dbReference>
<dbReference type="SMART" id="SM00028">
    <property type="entry name" value="TPR"/>
    <property type="match status" value="5"/>
</dbReference>
<dbReference type="EMBL" id="JACHGW010000004">
    <property type="protein sequence ID" value="MBB6052904.1"/>
    <property type="molecule type" value="Genomic_DNA"/>
</dbReference>
<comment type="caution">
    <text evidence="2">The sequence shown here is derived from an EMBL/GenBank/DDBJ whole genome shotgun (WGS) entry which is preliminary data.</text>
</comment>
<dbReference type="InterPro" id="IPR019734">
    <property type="entry name" value="TPR_rpt"/>
</dbReference>
<dbReference type="PROSITE" id="PS50125">
    <property type="entry name" value="GUANYLATE_CYCLASE_2"/>
    <property type="match status" value="1"/>
</dbReference>
<dbReference type="GO" id="GO:0009190">
    <property type="term" value="P:cyclic nucleotide biosynthetic process"/>
    <property type="evidence" value="ECO:0007669"/>
    <property type="project" value="InterPro"/>
</dbReference>
<feature type="domain" description="Guanylate cyclase" evidence="1">
    <location>
        <begin position="10"/>
        <end position="122"/>
    </location>
</feature>
<accession>A0A7W9SVX6</accession>
<evidence type="ECO:0000313" key="2">
    <source>
        <dbReference type="EMBL" id="MBB6052904.1"/>
    </source>
</evidence>
<proteinExistence type="predicted"/>
<dbReference type="PANTHER" id="PTHR47691">
    <property type="entry name" value="REGULATOR-RELATED"/>
    <property type="match status" value="1"/>
</dbReference>
<dbReference type="Gene3D" id="1.25.40.10">
    <property type="entry name" value="Tetratricopeptide repeat domain"/>
    <property type="match status" value="1"/>
</dbReference>
<organism evidence="2 3">
    <name type="scientific">Armatimonas rosea</name>
    <dbReference type="NCBI Taxonomy" id="685828"/>
    <lineage>
        <taxon>Bacteria</taxon>
        <taxon>Bacillati</taxon>
        <taxon>Armatimonadota</taxon>
        <taxon>Armatimonadia</taxon>
        <taxon>Armatimonadales</taxon>
        <taxon>Armatimonadaceae</taxon>
        <taxon>Armatimonas</taxon>
    </lineage>
</organism>
<protein>
    <submittedName>
        <fullName evidence="2">Putative ATPase/class 3 adenylate cyclase</fullName>
    </submittedName>
</protein>
<dbReference type="AlphaFoldDB" id="A0A7W9SVX6"/>
<reference evidence="2 3" key="1">
    <citation type="submission" date="2020-08" db="EMBL/GenBank/DDBJ databases">
        <title>Genomic Encyclopedia of Type Strains, Phase IV (KMG-IV): sequencing the most valuable type-strain genomes for metagenomic binning, comparative biology and taxonomic classification.</title>
        <authorList>
            <person name="Goeker M."/>
        </authorList>
    </citation>
    <scope>NUCLEOTIDE SEQUENCE [LARGE SCALE GENOMIC DNA]</scope>
    <source>
        <strain evidence="2 3">DSM 23562</strain>
    </source>
</reference>
<evidence type="ECO:0000313" key="3">
    <source>
        <dbReference type="Proteomes" id="UP000520814"/>
    </source>
</evidence>
<dbReference type="Proteomes" id="UP000520814">
    <property type="component" value="Unassembled WGS sequence"/>
</dbReference>
<dbReference type="PANTHER" id="PTHR47691:SF3">
    <property type="entry name" value="HTH-TYPE TRANSCRIPTIONAL REGULATOR RV0890C-RELATED"/>
    <property type="match status" value="1"/>
</dbReference>
<dbReference type="InterPro" id="IPR058852">
    <property type="entry name" value="HTH_77"/>
</dbReference>
<sequence length="942" mass="101570">MALLPTGTLTFLFTDIEGSTKLWEAHPEAMRGAVARHDALLRLAVEQNKGVVFKTTGDGIAAAFALALDALTATVDAQQALLTEPWPQVTVLRSRMGLHTGSAELRDGDYFGTTLNRCARLMAAGHGGQTLLSDVTHQLTRDALPPDVSLRLLGKYRLKDLTRPETIFQLEHPTLVAEFPALRTLDATPNNLPQQVTSFIGREKAIADVTTLLGKTRLLTLIGSGGAGKTRLSLQAAADLLEQYPDGVWLVELAPLSEPSLVPQTVTSVLGIKEQAGQAMTQTLTSGLKEKKLLLLLDNCEHLLLACAQMVAALIRTCPNVTVLATSREALGIGGEYVYRIPSLSLPDSKLSKTATVASLSQFEAVRLFIDRAQAVRSDFAVTNQSAPALAQLCYRLDGIPLAIELAAARVRSLTVEQINDKLDSRFRLLTGGDRSALPRQQTLRALIDWSYDLLKETEKTLLARLSVFAGGWILEAAEAVCAGDVVEDWEVLDLLTNLADKSLILSEETSGEQAMRYRMLETVRQYAQERLSASEEESKVREQHVGYFTALVEEAEPRLSGPEQLLWLNRLEAEHDNLRAALDRCAAEVDAAAALSGLRLTAALQSFWAVRDYLSEGRVHLARALAQRQVAETGATDAPGNVAVKQAVARALNGAGTLAFFQSDYVAARAHYEQSLPLYREIGERGAVPAALMNIGNVAFCQGDYAAAQRVCQESLALLRELGDSGAIPSALMNVGYATFCLGDYAAARSLFEEGLVLCRESGNKQAIAGMLGNLGNVVGIQGDYALARSLLEESLALQHELGSKGGLADGLYYLGGLTFHEGDYPAAAALYDESLVLYREVGNLEGVLYSLSGRASVRANSEDQVDGQQAALRWAATLWGASGALEESLGAPLPPHYRAEQDIQVAKARAMLNDDVAWTAAWAEGAALSWEQAVKLALRE</sequence>
<dbReference type="Gene3D" id="3.30.70.1230">
    <property type="entry name" value="Nucleotide cyclase"/>
    <property type="match status" value="1"/>
</dbReference>
<dbReference type="Pfam" id="PF25872">
    <property type="entry name" value="HTH_77"/>
    <property type="match status" value="1"/>
</dbReference>
<gene>
    <name evidence="2" type="ORF">HNQ39_004725</name>
</gene>
<dbReference type="InterPro" id="IPR029787">
    <property type="entry name" value="Nucleotide_cyclase"/>
</dbReference>
<dbReference type="GO" id="GO:0004016">
    <property type="term" value="F:adenylate cyclase activity"/>
    <property type="evidence" value="ECO:0007669"/>
    <property type="project" value="UniProtKB-ARBA"/>
</dbReference>
<dbReference type="RefSeq" id="WP_184202637.1">
    <property type="nucleotide sequence ID" value="NZ_JACHGW010000004.1"/>
</dbReference>
<dbReference type="SUPFAM" id="SSF55073">
    <property type="entry name" value="Nucleotide cyclase"/>
    <property type="match status" value="1"/>
</dbReference>
<dbReference type="InterPro" id="IPR027417">
    <property type="entry name" value="P-loop_NTPase"/>
</dbReference>
<dbReference type="InterPro" id="IPR011990">
    <property type="entry name" value="TPR-like_helical_dom_sf"/>
</dbReference>
<keyword evidence="3" id="KW-1185">Reference proteome</keyword>
<name>A0A7W9SVX6_ARMRO</name>
<dbReference type="Pfam" id="PF13424">
    <property type="entry name" value="TPR_12"/>
    <property type="match status" value="2"/>
</dbReference>